<keyword evidence="2" id="KW-1185">Reference proteome</keyword>
<proteinExistence type="predicted"/>
<dbReference type="EMBL" id="JAXUIA010000014">
    <property type="protein sequence ID" value="MEA0978309.1"/>
    <property type="molecule type" value="Genomic_DNA"/>
</dbReference>
<name>A0ABU5NQK3_9BACI</name>
<accession>A0ABU5NQK3</accession>
<evidence type="ECO:0000313" key="1">
    <source>
        <dbReference type="EMBL" id="MEA0978309.1"/>
    </source>
</evidence>
<dbReference type="Pfam" id="PF09953">
    <property type="entry name" value="DUF2187"/>
    <property type="match status" value="1"/>
</dbReference>
<organism evidence="1 2">
    <name type="scientific">Lysinibacillus irui</name>
    <dbReference type="NCBI Taxonomy" id="2998077"/>
    <lineage>
        <taxon>Bacteria</taxon>
        <taxon>Bacillati</taxon>
        <taxon>Bacillota</taxon>
        <taxon>Bacilli</taxon>
        <taxon>Bacillales</taxon>
        <taxon>Bacillaceae</taxon>
        <taxon>Lysinibacillus</taxon>
    </lineage>
</organism>
<dbReference type="RefSeq" id="WP_322611970.1">
    <property type="nucleotide sequence ID" value="NZ_JAXLNX010000019.1"/>
</dbReference>
<gene>
    <name evidence="1" type="ORF">U6C28_18545</name>
</gene>
<sequence length="57" mass="6407">MGKAKIGDVIEWEEKKTNVTRMGIVRKVLSNSVIVDINGTYDATVVSHKRYKIKSEA</sequence>
<protein>
    <submittedName>
        <fullName evidence="1">DUF2187 family protein</fullName>
    </submittedName>
</protein>
<dbReference type="Proteomes" id="UP001289615">
    <property type="component" value="Unassembled WGS sequence"/>
</dbReference>
<dbReference type="InterPro" id="IPR018690">
    <property type="entry name" value="DUF2187"/>
</dbReference>
<comment type="caution">
    <text evidence="1">The sequence shown here is derived from an EMBL/GenBank/DDBJ whole genome shotgun (WGS) entry which is preliminary data.</text>
</comment>
<evidence type="ECO:0000313" key="2">
    <source>
        <dbReference type="Proteomes" id="UP001289615"/>
    </source>
</evidence>
<reference evidence="1 2" key="1">
    <citation type="submission" date="2023-12" db="EMBL/GenBank/DDBJ databases">
        <title>Genome comparison identifies genes involved in endophytic behavior of Lysinibacillus irui and provides insights into its role as a plant-growth promoting bacterium.</title>
        <authorList>
            <person name="Hilario S."/>
            <person name="Matos I."/>
            <person name="Goncalves M.F.M."/>
            <person name="Pardo C.A."/>
            <person name="Santos M.J."/>
        </authorList>
    </citation>
    <scope>NUCLEOTIDE SEQUENCE [LARGE SCALE GENOMIC DNA]</scope>
    <source>
        <strain evidence="1 2">B3</strain>
    </source>
</reference>